<keyword evidence="1" id="KW-0812">Transmembrane</keyword>
<organism evidence="2 3">
    <name type="scientific">Citrus sinensis</name>
    <name type="common">Sweet orange</name>
    <name type="synonym">Citrus aurantium var. sinensis</name>
    <dbReference type="NCBI Taxonomy" id="2711"/>
    <lineage>
        <taxon>Eukaryota</taxon>
        <taxon>Viridiplantae</taxon>
        <taxon>Streptophyta</taxon>
        <taxon>Embryophyta</taxon>
        <taxon>Tracheophyta</taxon>
        <taxon>Spermatophyta</taxon>
        <taxon>Magnoliopsida</taxon>
        <taxon>eudicotyledons</taxon>
        <taxon>Gunneridae</taxon>
        <taxon>Pentapetalae</taxon>
        <taxon>rosids</taxon>
        <taxon>malvids</taxon>
        <taxon>Sapindales</taxon>
        <taxon>Rutaceae</taxon>
        <taxon>Aurantioideae</taxon>
        <taxon>Citrus</taxon>
    </lineage>
</organism>
<feature type="transmembrane region" description="Helical" evidence="1">
    <location>
        <begin position="41"/>
        <end position="64"/>
    </location>
</feature>
<evidence type="ECO:0000256" key="1">
    <source>
        <dbReference type="SAM" id="Phobius"/>
    </source>
</evidence>
<accession>A0A067E1T2</accession>
<evidence type="ECO:0000313" key="2">
    <source>
        <dbReference type="EMBL" id="KDO47815.1"/>
    </source>
</evidence>
<sequence>MSASLSAYGGYAKTEQITQSELKYTVFDEAPVEKKSNNSFFIWRLSSLFLVGWQNFSSITFLFINVL</sequence>
<dbReference type="Proteomes" id="UP000027120">
    <property type="component" value="Unassembled WGS sequence"/>
</dbReference>
<keyword evidence="1" id="KW-0472">Membrane</keyword>
<proteinExistence type="predicted"/>
<name>A0A067E1T2_CITSI</name>
<evidence type="ECO:0000313" key="3">
    <source>
        <dbReference type="Proteomes" id="UP000027120"/>
    </source>
</evidence>
<keyword evidence="3" id="KW-1185">Reference proteome</keyword>
<protein>
    <submittedName>
        <fullName evidence="2">Uncharacterized protein</fullName>
    </submittedName>
</protein>
<keyword evidence="1" id="KW-1133">Transmembrane helix</keyword>
<reference evidence="2 3" key="1">
    <citation type="submission" date="2014-04" db="EMBL/GenBank/DDBJ databases">
        <authorList>
            <consortium name="International Citrus Genome Consortium"/>
            <person name="Gmitter F."/>
            <person name="Chen C."/>
            <person name="Farmerie W."/>
            <person name="Harkins T."/>
            <person name="Desany B."/>
            <person name="Mohiuddin M."/>
            <person name="Kodira C."/>
            <person name="Borodovsky M."/>
            <person name="Lomsadze A."/>
            <person name="Burns P."/>
            <person name="Jenkins J."/>
            <person name="Prochnik S."/>
            <person name="Shu S."/>
            <person name="Chapman J."/>
            <person name="Pitluck S."/>
            <person name="Schmutz J."/>
            <person name="Rokhsar D."/>
        </authorList>
    </citation>
    <scope>NUCLEOTIDE SEQUENCE</scope>
</reference>
<gene>
    <name evidence="2" type="ORF">CISIN_1g042528mg</name>
</gene>
<dbReference type="EMBL" id="KK785163">
    <property type="protein sequence ID" value="KDO47815.1"/>
    <property type="molecule type" value="Genomic_DNA"/>
</dbReference>
<dbReference type="AlphaFoldDB" id="A0A067E1T2"/>